<name>A0A7R7VQ44_ASPCH</name>
<keyword evidence="4" id="KW-1185">Reference proteome</keyword>
<evidence type="ECO:0000256" key="2">
    <source>
        <dbReference type="ARBA" id="ARBA00023154"/>
    </source>
</evidence>
<evidence type="ECO:0000313" key="4">
    <source>
        <dbReference type="Proteomes" id="UP000637239"/>
    </source>
</evidence>
<dbReference type="InterPro" id="IPR051168">
    <property type="entry name" value="AASS"/>
</dbReference>
<keyword evidence="2" id="KW-0028">Amino-acid biosynthesis</keyword>
<dbReference type="PANTHER" id="PTHR11133:SF23">
    <property type="entry name" value="SACCHAROPINE DEHYDROGENASE [NAD(+), L-LYSINE-FORMING]"/>
    <property type="match status" value="1"/>
</dbReference>
<evidence type="ECO:0000256" key="1">
    <source>
        <dbReference type="ARBA" id="ARBA00023002"/>
    </source>
</evidence>
<keyword evidence="1" id="KW-0560">Oxidoreductase</keyword>
<dbReference type="PANTHER" id="PTHR11133">
    <property type="entry name" value="SACCHAROPINE DEHYDROGENASE"/>
    <property type="match status" value="1"/>
</dbReference>
<dbReference type="GO" id="GO:0004753">
    <property type="term" value="F:saccharopine dehydrogenase activity"/>
    <property type="evidence" value="ECO:0007669"/>
    <property type="project" value="TreeGrafter"/>
</dbReference>
<dbReference type="RefSeq" id="XP_043137201.1">
    <property type="nucleotide sequence ID" value="XM_043279532.1"/>
</dbReference>
<dbReference type="GO" id="GO:0005737">
    <property type="term" value="C:cytoplasm"/>
    <property type="evidence" value="ECO:0007669"/>
    <property type="project" value="TreeGrafter"/>
</dbReference>
<keyword evidence="2" id="KW-0457">Lysine biosynthesis</keyword>
<organism evidence="3 4">
    <name type="scientific">Aspergillus chevalieri</name>
    <name type="common">Eurotium chevalieri</name>
    <dbReference type="NCBI Taxonomy" id="182096"/>
    <lineage>
        <taxon>Eukaryota</taxon>
        <taxon>Fungi</taxon>
        <taxon>Dikarya</taxon>
        <taxon>Ascomycota</taxon>
        <taxon>Pezizomycotina</taxon>
        <taxon>Eurotiomycetes</taxon>
        <taxon>Eurotiomycetidae</taxon>
        <taxon>Eurotiales</taxon>
        <taxon>Aspergillaceae</taxon>
        <taxon>Aspergillus</taxon>
        <taxon>Aspergillus subgen. Aspergillus</taxon>
    </lineage>
</organism>
<proteinExistence type="predicted"/>
<reference evidence="3" key="1">
    <citation type="submission" date="2021-01" db="EMBL/GenBank/DDBJ databases">
        <authorList>
            <consortium name="Aspergillus chevalieri M1 genome sequencing consortium"/>
            <person name="Kazuki M."/>
            <person name="Futagami T."/>
        </authorList>
    </citation>
    <scope>NUCLEOTIDE SEQUENCE</scope>
    <source>
        <strain evidence="3">M1</strain>
    </source>
</reference>
<dbReference type="EMBL" id="AP024419">
    <property type="protein sequence ID" value="BCR88679.1"/>
    <property type="molecule type" value="Genomic_DNA"/>
</dbReference>
<dbReference type="AlphaFoldDB" id="A0A7R7VQ44"/>
<dbReference type="Gene3D" id="3.40.50.720">
    <property type="entry name" value="NAD(P)-binding Rossmann-like Domain"/>
    <property type="match status" value="1"/>
</dbReference>
<gene>
    <name evidence="3" type="primary">LYS1_3</name>
    <name evidence="3" type="ORF">ACHE_41243S</name>
</gene>
<reference evidence="3" key="2">
    <citation type="submission" date="2021-02" db="EMBL/GenBank/DDBJ databases">
        <title>Aspergillus chevalieri M1 genome sequence.</title>
        <authorList>
            <person name="Kadooka C."/>
            <person name="Mori K."/>
            <person name="Futagami T."/>
        </authorList>
    </citation>
    <scope>NUCLEOTIDE SEQUENCE</scope>
    <source>
        <strain evidence="3">M1</strain>
    </source>
</reference>
<accession>A0A7R7VQ44</accession>
<dbReference type="GeneID" id="66983037"/>
<dbReference type="SUPFAM" id="SSF52283">
    <property type="entry name" value="Formate/glycerate dehydrogenase catalytic domain-like"/>
    <property type="match status" value="1"/>
</dbReference>
<sequence>MHIHFGHCHKAQPGWVNYISWFNSGGGLLYDIEYLTDENNHRVAAFKYHAGYAGAAVALMAWDHEVTTGPGGGPLGSIPVFETAGNVVDAVKKGIASTSQHQQEQREPRVLVIGAVNFCQQAGIPDSHIIQWDIAETSARGDGLYPEINDADIFINCIYLPTGTHIPPFVARESLSVSGRTLKA</sequence>
<dbReference type="GO" id="GO:0019878">
    <property type="term" value="P:lysine biosynthetic process via aminoadipic acid"/>
    <property type="evidence" value="ECO:0007669"/>
    <property type="project" value="TreeGrafter"/>
</dbReference>
<dbReference type="Proteomes" id="UP000637239">
    <property type="component" value="Chromosome 4"/>
</dbReference>
<evidence type="ECO:0000313" key="3">
    <source>
        <dbReference type="EMBL" id="BCR88679.1"/>
    </source>
</evidence>
<protein>
    <submittedName>
        <fullName evidence="3">Saccharopine dehydrogenase</fullName>
    </submittedName>
</protein>
<dbReference type="KEGG" id="ache:ACHE_41243S"/>